<dbReference type="OrthoDB" id="3437607at2759"/>
<sequence>MTEVKDFERRRRFKNYLAKQDVFGQLPIRPKAPSSTKNTQESEHRELEQIHHVIIPKPLKATETHEDSKLLSCLPRRPPKTRESMGSMNMNESRSSQSQTSNAPAGLGLVEDISRPIALPPPFSLERRVVSDVQSLPSGHLSIQRESITQELPVTPTRRPCLRGLAQTTPDPPSSGTGSRIFSSAARFVESIVRFPRHGSPTPYAQGDAEFALRSRRAEPSSTVMDNHRFRVYDDSVPASLQPQTPLNLPEARHRGRLYGFHTAPARAIVTRQPIRRSPAS</sequence>
<keyword evidence="3" id="KW-1185">Reference proteome</keyword>
<comment type="caution">
    <text evidence="2">The sequence shown here is derived from an EMBL/GenBank/DDBJ whole genome shotgun (WGS) entry which is preliminary data.</text>
</comment>
<evidence type="ECO:0000313" key="3">
    <source>
        <dbReference type="Proteomes" id="UP000319160"/>
    </source>
</evidence>
<proteinExistence type="predicted"/>
<name>A0A553HNB3_9PEZI</name>
<feature type="compositionally biased region" description="Polar residues" evidence="1">
    <location>
        <begin position="84"/>
        <end position="103"/>
    </location>
</feature>
<organism evidence="2 3">
    <name type="scientific">Xylaria flabelliformis</name>
    <dbReference type="NCBI Taxonomy" id="2512241"/>
    <lineage>
        <taxon>Eukaryota</taxon>
        <taxon>Fungi</taxon>
        <taxon>Dikarya</taxon>
        <taxon>Ascomycota</taxon>
        <taxon>Pezizomycotina</taxon>
        <taxon>Sordariomycetes</taxon>
        <taxon>Xylariomycetidae</taxon>
        <taxon>Xylariales</taxon>
        <taxon>Xylariaceae</taxon>
        <taxon>Xylaria</taxon>
    </lineage>
</organism>
<dbReference type="EMBL" id="VFLP01000068">
    <property type="protein sequence ID" value="TRX89416.1"/>
    <property type="molecule type" value="Genomic_DNA"/>
</dbReference>
<dbReference type="AlphaFoldDB" id="A0A553HNB3"/>
<feature type="region of interest" description="Disordered" evidence="1">
    <location>
        <begin position="62"/>
        <end position="104"/>
    </location>
</feature>
<dbReference type="Proteomes" id="UP000319160">
    <property type="component" value="Unassembled WGS sequence"/>
</dbReference>
<accession>A0A553HNB3</accession>
<gene>
    <name evidence="2" type="ORF">FHL15_009714</name>
</gene>
<feature type="region of interest" description="Disordered" evidence="1">
    <location>
        <begin position="22"/>
        <end position="47"/>
    </location>
</feature>
<evidence type="ECO:0000256" key="1">
    <source>
        <dbReference type="SAM" id="MobiDB-lite"/>
    </source>
</evidence>
<evidence type="ECO:0000313" key="2">
    <source>
        <dbReference type="EMBL" id="TRX89416.1"/>
    </source>
</evidence>
<protein>
    <submittedName>
        <fullName evidence="2">Uncharacterized protein</fullName>
    </submittedName>
</protein>
<reference evidence="3" key="1">
    <citation type="submission" date="2019-06" db="EMBL/GenBank/DDBJ databases">
        <title>Draft genome sequence of the griseofulvin-producing fungus Xylaria cubensis strain G536.</title>
        <authorList>
            <person name="Mead M.E."/>
            <person name="Raja H.A."/>
            <person name="Steenwyk J.L."/>
            <person name="Knowles S.L."/>
            <person name="Oberlies N.H."/>
            <person name="Rokas A."/>
        </authorList>
    </citation>
    <scope>NUCLEOTIDE SEQUENCE [LARGE SCALE GENOMIC DNA]</scope>
    <source>
        <strain evidence="3">G536</strain>
    </source>
</reference>